<feature type="binding site" evidence="7">
    <location>
        <begin position="333"/>
        <end position="337"/>
    </location>
    <ligand>
        <name>FMN</name>
        <dbReference type="ChEBI" id="CHEBI:58210"/>
    </ligand>
</feature>
<keyword evidence="4" id="KW-0560">Oxidoreductase</keyword>
<evidence type="ECO:0000256" key="8">
    <source>
        <dbReference type="SAM" id="MobiDB-lite"/>
    </source>
</evidence>
<feature type="region of interest" description="Disordered" evidence="8">
    <location>
        <begin position="1"/>
        <end position="20"/>
    </location>
</feature>
<accession>A0A395H654</accession>
<evidence type="ECO:0000256" key="2">
    <source>
        <dbReference type="ARBA" id="ARBA00022630"/>
    </source>
</evidence>
<dbReference type="PROSITE" id="PS00557">
    <property type="entry name" value="FMN_HYDROXY_ACID_DH_1"/>
    <property type="match status" value="1"/>
</dbReference>
<dbReference type="CDD" id="cd02809">
    <property type="entry name" value="alpha_hydroxyacid_oxid_FMN"/>
    <property type="match status" value="1"/>
</dbReference>
<evidence type="ECO:0000313" key="10">
    <source>
        <dbReference type="EMBL" id="RAL02635.1"/>
    </source>
</evidence>
<keyword evidence="11" id="KW-1185">Reference proteome</keyword>
<name>A0A395H654_9EURO</name>
<evidence type="ECO:0000256" key="6">
    <source>
        <dbReference type="PIRSR" id="PIRSR000138-1"/>
    </source>
</evidence>
<dbReference type="InterPro" id="IPR008259">
    <property type="entry name" value="FMN_hydac_DH_AS"/>
</dbReference>
<dbReference type="InterPro" id="IPR013785">
    <property type="entry name" value="Aldolase_TIM"/>
</dbReference>
<feature type="binding site" evidence="7">
    <location>
        <begin position="94"/>
        <end position="96"/>
    </location>
    <ligand>
        <name>FMN</name>
        <dbReference type="ChEBI" id="CHEBI:58210"/>
    </ligand>
</feature>
<evidence type="ECO:0000313" key="11">
    <source>
        <dbReference type="Proteomes" id="UP000249402"/>
    </source>
</evidence>
<dbReference type="GeneID" id="37227988"/>
<dbReference type="Gene3D" id="3.20.20.70">
    <property type="entry name" value="Aldolase class I"/>
    <property type="match status" value="1"/>
</dbReference>
<feature type="binding site" evidence="7">
    <location>
        <position position="181"/>
    </location>
    <ligand>
        <name>FMN</name>
        <dbReference type="ChEBI" id="CHEBI:58210"/>
    </ligand>
</feature>
<feature type="compositionally biased region" description="Polar residues" evidence="8">
    <location>
        <begin position="1"/>
        <end position="16"/>
    </location>
</feature>
<evidence type="ECO:0000259" key="9">
    <source>
        <dbReference type="PROSITE" id="PS51349"/>
    </source>
</evidence>
<feature type="binding site" evidence="7">
    <location>
        <position position="278"/>
    </location>
    <ligand>
        <name>FMN</name>
        <dbReference type="ChEBI" id="CHEBI:58210"/>
    </ligand>
</feature>
<dbReference type="PANTHER" id="PTHR10578">
    <property type="entry name" value="S -2-HYDROXY-ACID OXIDASE-RELATED"/>
    <property type="match status" value="1"/>
</dbReference>
<feature type="binding site" evidence="7">
    <location>
        <position position="302"/>
    </location>
    <ligand>
        <name>glyoxylate</name>
        <dbReference type="ChEBI" id="CHEBI:36655"/>
    </ligand>
</feature>
<dbReference type="SUPFAM" id="SSF51395">
    <property type="entry name" value="FMN-linked oxidoreductases"/>
    <property type="match status" value="1"/>
</dbReference>
<protein>
    <submittedName>
        <fullName evidence="10">FMN-dependent alpha-hydroxy acid dehydrogenase</fullName>
    </submittedName>
</protein>
<dbReference type="InterPro" id="IPR037396">
    <property type="entry name" value="FMN_HAD"/>
</dbReference>
<feature type="binding site" evidence="7">
    <location>
        <position position="155"/>
    </location>
    <ligand>
        <name>glyoxylate</name>
        <dbReference type="ChEBI" id="CHEBI:36655"/>
    </ligand>
</feature>
<feature type="active site" description="Proton acceptor" evidence="6">
    <location>
        <position position="302"/>
    </location>
</feature>
<keyword evidence="3 7" id="KW-0288">FMN</keyword>
<dbReference type="Proteomes" id="UP000249402">
    <property type="component" value="Unassembled WGS sequence"/>
</dbReference>
<dbReference type="RefSeq" id="XP_025576962.1">
    <property type="nucleotide sequence ID" value="XM_025723123.1"/>
</dbReference>
<feature type="binding site" evidence="7">
    <location>
        <position position="153"/>
    </location>
    <ligand>
        <name>FMN</name>
        <dbReference type="ChEBI" id="CHEBI:58210"/>
    </ligand>
</feature>
<sequence length="429" mass="45791">MSKPDSPNASQCTPSPTDDPLTLHEFEQAAKARLPAHIYEFYASGSDQQNALARNEAAFNRLCIRPRVLIDVSEVDTSTTLFGWKAALPIGIAPSAMQRLAGGEGELDVATAAASMGLNLTLSSQSTTSLEDVAEARNRIKTGDIPPPPFWMQIYLYEDVQKSINLIRRAEAAGYQALILTVDTPVLGNRLAERRTAVTLPAGMTLPNLDPPAPNNPGANPDAPPQPSINRQLMNARTAHSARALRTAAGSQMHSSSLTWHTTIPFLRRTTSMKLILKGIMTPEDARLAIQHGIDGIIVSNHGGRQLDATCSTLEALPDIVNAVAGAIPVILDGGVRSGADVFKALAVGADFVLVGRPVLWGLAVGGKEGVRGVMDVLERELSRTMALAGVREVGEIGRERVGVLRREGFGRLFVCLGYDSGVENLDGE</sequence>
<evidence type="ECO:0000256" key="1">
    <source>
        <dbReference type="ARBA" id="ARBA00001917"/>
    </source>
</evidence>
<comment type="similarity">
    <text evidence="5">Belongs to the FMN-dependent alpha-hydroxy acid dehydrogenase family.</text>
</comment>
<dbReference type="Pfam" id="PF01070">
    <property type="entry name" value="FMN_dh"/>
    <property type="match status" value="1"/>
</dbReference>
<feature type="binding site" evidence="7">
    <location>
        <position position="305"/>
    </location>
    <ligand>
        <name>glyoxylate</name>
        <dbReference type="ChEBI" id="CHEBI:36655"/>
    </ligand>
</feature>
<evidence type="ECO:0000256" key="5">
    <source>
        <dbReference type="ARBA" id="ARBA00024042"/>
    </source>
</evidence>
<feature type="binding site" evidence="7">
    <location>
        <position position="190"/>
    </location>
    <ligand>
        <name>glyoxylate</name>
        <dbReference type="ChEBI" id="CHEBI:36655"/>
    </ligand>
</feature>
<feature type="region of interest" description="Disordered" evidence="8">
    <location>
        <begin position="202"/>
        <end position="230"/>
    </location>
</feature>
<organism evidence="10 11">
    <name type="scientific">Aspergillus ibericus CBS 121593</name>
    <dbReference type="NCBI Taxonomy" id="1448316"/>
    <lineage>
        <taxon>Eukaryota</taxon>
        <taxon>Fungi</taxon>
        <taxon>Dikarya</taxon>
        <taxon>Ascomycota</taxon>
        <taxon>Pezizomycotina</taxon>
        <taxon>Eurotiomycetes</taxon>
        <taxon>Eurotiomycetidae</taxon>
        <taxon>Eurotiales</taxon>
        <taxon>Aspergillaceae</taxon>
        <taxon>Aspergillus</taxon>
        <taxon>Aspergillus subgen. Circumdati</taxon>
    </lineage>
</organism>
<dbReference type="PROSITE" id="PS51349">
    <property type="entry name" value="FMN_HYDROXY_ACID_DH_2"/>
    <property type="match status" value="1"/>
</dbReference>
<evidence type="ECO:0000256" key="3">
    <source>
        <dbReference type="ARBA" id="ARBA00022643"/>
    </source>
</evidence>
<feature type="binding site" evidence="7">
    <location>
        <begin position="356"/>
        <end position="357"/>
    </location>
    <ligand>
        <name>FMN</name>
        <dbReference type="ChEBI" id="CHEBI:58210"/>
    </ligand>
</feature>
<proteinExistence type="inferred from homology"/>
<dbReference type="FunFam" id="3.20.20.70:FF:000029">
    <property type="entry name" value="L-lactate dehydrogenase"/>
    <property type="match status" value="1"/>
</dbReference>
<evidence type="ECO:0000256" key="7">
    <source>
        <dbReference type="PIRSR" id="PIRSR000138-2"/>
    </source>
</evidence>
<dbReference type="PANTHER" id="PTHR10578:SF149">
    <property type="entry name" value="2-HYDROXYACID OXIDASE 2"/>
    <property type="match status" value="1"/>
</dbReference>
<dbReference type="GO" id="GO:0010181">
    <property type="term" value="F:FMN binding"/>
    <property type="evidence" value="ECO:0007669"/>
    <property type="project" value="InterPro"/>
</dbReference>
<dbReference type="PIRSF" id="PIRSF000138">
    <property type="entry name" value="Al-hdrx_acd_dh"/>
    <property type="match status" value="1"/>
</dbReference>
<dbReference type="STRING" id="1448316.A0A395H654"/>
<dbReference type="AlphaFoldDB" id="A0A395H654"/>
<evidence type="ECO:0000256" key="4">
    <source>
        <dbReference type="ARBA" id="ARBA00023002"/>
    </source>
</evidence>
<comment type="cofactor">
    <cofactor evidence="1">
        <name>FMN</name>
        <dbReference type="ChEBI" id="CHEBI:58210"/>
    </cofactor>
</comment>
<feature type="binding site" evidence="7">
    <location>
        <position position="300"/>
    </location>
    <ligand>
        <name>FMN</name>
        <dbReference type="ChEBI" id="CHEBI:58210"/>
    </ligand>
</feature>
<keyword evidence="2 7" id="KW-0285">Flavoprotein</keyword>
<dbReference type="OrthoDB" id="1925334at2759"/>
<gene>
    <name evidence="10" type="ORF">BO80DRAFT_472049</name>
</gene>
<feature type="domain" description="FMN hydroxy acid dehydrogenase" evidence="9">
    <location>
        <begin position="15"/>
        <end position="407"/>
    </location>
</feature>
<dbReference type="EMBL" id="KZ824430">
    <property type="protein sequence ID" value="RAL02635.1"/>
    <property type="molecule type" value="Genomic_DNA"/>
</dbReference>
<dbReference type="VEuPathDB" id="FungiDB:BO80DRAFT_472049"/>
<feature type="binding site" evidence="7">
    <location>
        <position position="123"/>
    </location>
    <ligand>
        <name>FMN</name>
        <dbReference type="ChEBI" id="CHEBI:58210"/>
    </ligand>
</feature>
<reference evidence="10 11" key="1">
    <citation type="submission" date="2018-02" db="EMBL/GenBank/DDBJ databases">
        <title>The genomes of Aspergillus section Nigri reveals drivers in fungal speciation.</title>
        <authorList>
            <consortium name="DOE Joint Genome Institute"/>
            <person name="Vesth T.C."/>
            <person name="Nybo J."/>
            <person name="Theobald S."/>
            <person name="Brandl J."/>
            <person name="Frisvad J.C."/>
            <person name="Nielsen K.F."/>
            <person name="Lyhne E.K."/>
            <person name="Kogle M.E."/>
            <person name="Kuo A."/>
            <person name="Riley R."/>
            <person name="Clum A."/>
            <person name="Nolan M."/>
            <person name="Lipzen A."/>
            <person name="Salamov A."/>
            <person name="Henrissat B."/>
            <person name="Wiebenga A."/>
            <person name="De vries R.P."/>
            <person name="Grigoriev I.V."/>
            <person name="Mortensen U.H."/>
            <person name="Andersen M.R."/>
            <person name="Baker S.E."/>
        </authorList>
    </citation>
    <scope>NUCLEOTIDE SEQUENCE [LARGE SCALE GENOMIC DNA]</scope>
    <source>
        <strain evidence="10 11">CBS 121593</strain>
    </source>
</reference>
<dbReference type="InterPro" id="IPR012133">
    <property type="entry name" value="Alpha-hydoxy_acid_DH_FMN"/>
</dbReference>
<dbReference type="InterPro" id="IPR000262">
    <property type="entry name" value="FMN-dep_DH"/>
</dbReference>
<dbReference type="GO" id="GO:0016614">
    <property type="term" value="F:oxidoreductase activity, acting on CH-OH group of donors"/>
    <property type="evidence" value="ECO:0007669"/>
    <property type="project" value="UniProtKB-ARBA"/>
</dbReference>